<feature type="region of interest" description="Disordered" evidence="12">
    <location>
        <begin position="988"/>
        <end position="1031"/>
    </location>
</feature>
<feature type="compositionally biased region" description="Basic and acidic residues" evidence="12">
    <location>
        <begin position="519"/>
        <end position="534"/>
    </location>
</feature>
<evidence type="ECO:0000256" key="7">
    <source>
        <dbReference type="ARBA" id="ARBA00023125"/>
    </source>
</evidence>
<evidence type="ECO:0000259" key="13">
    <source>
        <dbReference type="PROSITE" id="PS50090"/>
    </source>
</evidence>
<dbReference type="PROSITE" id="PS50934">
    <property type="entry name" value="SWIRM"/>
    <property type="match status" value="1"/>
</dbReference>
<dbReference type="InterPro" id="IPR036388">
    <property type="entry name" value="WH-like_DNA-bd_sf"/>
</dbReference>
<dbReference type="SMART" id="SM00291">
    <property type="entry name" value="ZnF_ZZ"/>
    <property type="match status" value="1"/>
</dbReference>
<evidence type="ECO:0000256" key="9">
    <source>
        <dbReference type="ARBA" id="ARBA00023242"/>
    </source>
</evidence>
<keyword evidence="9" id="KW-0539">Nucleus</keyword>
<name>A0AAV5LZE1_9ROSI</name>
<feature type="domain" description="SWIRM" evidence="15">
    <location>
        <begin position="172"/>
        <end position="269"/>
    </location>
</feature>
<dbReference type="GO" id="GO:0005634">
    <property type="term" value="C:nucleus"/>
    <property type="evidence" value="ECO:0007669"/>
    <property type="project" value="UniProtKB-SubCell"/>
</dbReference>
<dbReference type="EMBL" id="BPVZ01000162">
    <property type="protein sequence ID" value="GKV42850.1"/>
    <property type="molecule type" value="Genomic_DNA"/>
</dbReference>
<feature type="domain" description="ZZ-type" evidence="14">
    <location>
        <begin position="332"/>
        <end position="386"/>
    </location>
</feature>
<dbReference type="Gene3D" id="1.10.10.60">
    <property type="entry name" value="Homeodomain-like"/>
    <property type="match status" value="1"/>
</dbReference>
<dbReference type="Pfam" id="PF00569">
    <property type="entry name" value="ZZ"/>
    <property type="match status" value="1"/>
</dbReference>
<dbReference type="InterPro" id="IPR032451">
    <property type="entry name" value="SMARCC_C"/>
</dbReference>
<evidence type="ECO:0000256" key="3">
    <source>
        <dbReference type="ARBA" id="ARBA00022723"/>
    </source>
</evidence>
<feature type="compositionally biased region" description="Polar residues" evidence="12">
    <location>
        <begin position="658"/>
        <end position="691"/>
    </location>
</feature>
<evidence type="ECO:0000259" key="14">
    <source>
        <dbReference type="PROSITE" id="PS50135"/>
    </source>
</evidence>
<feature type="compositionally biased region" description="Polar residues" evidence="12">
    <location>
        <begin position="1"/>
        <end position="11"/>
    </location>
</feature>
<keyword evidence="3" id="KW-0479">Metal-binding</keyword>
<feature type="compositionally biased region" description="Polar residues" evidence="12">
    <location>
        <begin position="786"/>
        <end position="802"/>
    </location>
</feature>
<dbReference type="SUPFAM" id="SSF57850">
    <property type="entry name" value="RING/U-box"/>
    <property type="match status" value="1"/>
</dbReference>
<evidence type="ECO:0000256" key="5">
    <source>
        <dbReference type="ARBA" id="ARBA00022833"/>
    </source>
</evidence>
<dbReference type="Pfam" id="PF04433">
    <property type="entry name" value="SWIRM"/>
    <property type="match status" value="1"/>
</dbReference>
<accession>A0AAV5LZE1</accession>
<feature type="domain" description="Myb-like" evidence="13">
    <location>
        <begin position="386"/>
        <end position="436"/>
    </location>
</feature>
<comment type="caution">
    <text evidence="18">The sequence shown here is derived from an EMBL/GenBank/DDBJ whole genome shotgun (WGS) entry which is preliminary data.</text>
</comment>
<protein>
    <recommendedName>
        <fullName evidence="20">SWI/SNF complex subunit SWI3D</fullName>
    </recommendedName>
</protein>
<evidence type="ECO:0000313" key="18">
    <source>
        <dbReference type="EMBL" id="GKV42850.1"/>
    </source>
</evidence>
<dbReference type="Pfam" id="PF16495">
    <property type="entry name" value="SWIRM-assoc_1"/>
    <property type="match status" value="1"/>
</dbReference>
<evidence type="ECO:0000256" key="12">
    <source>
        <dbReference type="SAM" id="MobiDB-lite"/>
    </source>
</evidence>
<keyword evidence="2" id="KW-0217">Developmental protein</keyword>
<dbReference type="GO" id="GO:0003677">
    <property type="term" value="F:DNA binding"/>
    <property type="evidence" value="ECO:0007669"/>
    <property type="project" value="UniProtKB-KW"/>
</dbReference>
<keyword evidence="4 10" id="KW-0863">Zinc-finger</keyword>
<dbReference type="PROSITE" id="PS50090">
    <property type="entry name" value="MYB_LIKE"/>
    <property type="match status" value="1"/>
</dbReference>
<dbReference type="PROSITE" id="PS50135">
    <property type="entry name" value="ZF_ZZ_2"/>
    <property type="match status" value="1"/>
</dbReference>
<dbReference type="FunFam" id="1.10.10.60:FF:000014">
    <property type="entry name" value="SWI/SNF complex subunit SMARCC2 isoform C"/>
    <property type="match status" value="1"/>
</dbReference>
<dbReference type="InterPro" id="IPR001005">
    <property type="entry name" value="SANT/Myb"/>
</dbReference>
<keyword evidence="7" id="KW-0238">DNA-binding</keyword>
<evidence type="ECO:0000256" key="2">
    <source>
        <dbReference type="ARBA" id="ARBA00022473"/>
    </source>
</evidence>
<feature type="compositionally biased region" description="Basic residues" evidence="12">
    <location>
        <begin position="57"/>
        <end position="68"/>
    </location>
</feature>
<reference evidence="18 19" key="1">
    <citation type="journal article" date="2021" name="Commun. Biol.">
        <title>The genome of Shorea leprosula (Dipterocarpaceae) highlights the ecological relevance of drought in aseasonal tropical rainforests.</title>
        <authorList>
            <person name="Ng K.K.S."/>
            <person name="Kobayashi M.J."/>
            <person name="Fawcett J.A."/>
            <person name="Hatakeyama M."/>
            <person name="Paape T."/>
            <person name="Ng C.H."/>
            <person name="Ang C.C."/>
            <person name="Tnah L.H."/>
            <person name="Lee C.T."/>
            <person name="Nishiyama T."/>
            <person name="Sese J."/>
            <person name="O'Brien M.J."/>
            <person name="Copetti D."/>
            <person name="Mohd Noor M.I."/>
            <person name="Ong R.C."/>
            <person name="Putra M."/>
            <person name="Sireger I.Z."/>
            <person name="Indrioko S."/>
            <person name="Kosugi Y."/>
            <person name="Izuno A."/>
            <person name="Isagi Y."/>
            <person name="Lee S.L."/>
            <person name="Shimizu K.K."/>
        </authorList>
    </citation>
    <scope>NUCLEOTIDE SEQUENCE [LARGE SCALE GENOMIC DNA]</scope>
    <source>
        <strain evidence="18">214</strain>
    </source>
</reference>
<dbReference type="PANTHER" id="PTHR12802:SF41">
    <property type="entry name" value="BRAHMA ASSOCIATED PROTEIN 155 KDA"/>
    <property type="match status" value="1"/>
</dbReference>
<feature type="compositionally biased region" description="Low complexity" evidence="12">
    <location>
        <begin position="737"/>
        <end position="746"/>
    </location>
</feature>
<evidence type="ECO:0000256" key="1">
    <source>
        <dbReference type="ARBA" id="ARBA00004123"/>
    </source>
</evidence>
<dbReference type="GO" id="GO:0008270">
    <property type="term" value="F:zinc ion binding"/>
    <property type="evidence" value="ECO:0007669"/>
    <property type="project" value="UniProtKB-KW"/>
</dbReference>
<dbReference type="Proteomes" id="UP001054252">
    <property type="component" value="Unassembled WGS sequence"/>
</dbReference>
<organism evidence="18 19">
    <name type="scientific">Rubroshorea leprosula</name>
    <dbReference type="NCBI Taxonomy" id="152421"/>
    <lineage>
        <taxon>Eukaryota</taxon>
        <taxon>Viridiplantae</taxon>
        <taxon>Streptophyta</taxon>
        <taxon>Embryophyta</taxon>
        <taxon>Tracheophyta</taxon>
        <taxon>Spermatophyta</taxon>
        <taxon>Magnoliopsida</taxon>
        <taxon>eudicotyledons</taxon>
        <taxon>Gunneridae</taxon>
        <taxon>Pentapetalae</taxon>
        <taxon>rosids</taxon>
        <taxon>malvids</taxon>
        <taxon>Malvales</taxon>
        <taxon>Dipterocarpaceae</taxon>
        <taxon>Rubroshorea</taxon>
    </lineage>
</organism>
<dbReference type="SMART" id="SM00717">
    <property type="entry name" value="SANT"/>
    <property type="match status" value="1"/>
</dbReference>
<dbReference type="InterPro" id="IPR017884">
    <property type="entry name" value="SANT_dom"/>
</dbReference>
<evidence type="ECO:0000256" key="11">
    <source>
        <dbReference type="SAM" id="Coils"/>
    </source>
</evidence>
<gene>
    <name evidence="18" type="ORF">SLEP1_g50213</name>
</gene>
<dbReference type="CDD" id="cd02336">
    <property type="entry name" value="ZZ_RSC8"/>
    <property type="match status" value="1"/>
</dbReference>
<feature type="domain" description="HTH myb-type" evidence="17">
    <location>
        <begin position="386"/>
        <end position="428"/>
    </location>
</feature>
<evidence type="ECO:0000259" key="15">
    <source>
        <dbReference type="PROSITE" id="PS50934"/>
    </source>
</evidence>
<dbReference type="CDD" id="cd00167">
    <property type="entry name" value="SANT"/>
    <property type="match status" value="1"/>
</dbReference>
<keyword evidence="5" id="KW-0862">Zinc</keyword>
<evidence type="ECO:0000313" key="19">
    <source>
        <dbReference type="Proteomes" id="UP001054252"/>
    </source>
</evidence>
<feature type="region of interest" description="Disordered" evidence="12">
    <location>
        <begin position="455"/>
        <end position="534"/>
    </location>
</feature>
<keyword evidence="6" id="KW-0805">Transcription regulation</keyword>
<feature type="compositionally biased region" description="Basic and acidic residues" evidence="12">
    <location>
        <begin position="692"/>
        <end position="708"/>
    </location>
</feature>
<evidence type="ECO:0008006" key="20">
    <source>
        <dbReference type="Google" id="ProtNLM"/>
    </source>
</evidence>
<dbReference type="PROSITE" id="PS01357">
    <property type="entry name" value="ZF_ZZ_1"/>
    <property type="match status" value="1"/>
</dbReference>
<evidence type="ECO:0000259" key="16">
    <source>
        <dbReference type="PROSITE" id="PS51293"/>
    </source>
</evidence>
<dbReference type="InterPro" id="IPR009057">
    <property type="entry name" value="Homeodomain-like_sf"/>
</dbReference>
<dbReference type="InterPro" id="IPR017930">
    <property type="entry name" value="Myb_dom"/>
</dbReference>
<dbReference type="InterPro" id="IPR007526">
    <property type="entry name" value="SWIRM"/>
</dbReference>
<feature type="compositionally biased region" description="Polar residues" evidence="12">
    <location>
        <begin position="479"/>
        <end position="493"/>
    </location>
</feature>
<comment type="subcellular location">
    <subcellularLocation>
        <location evidence="1">Nucleus</location>
    </subcellularLocation>
</comment>
<dbReference type="PANTHER" id="PTHR12802">
    <property type="entry name" value="SWI/SNF COMPLEX-RELATED"/>
    <property type="match status" value="1"/>
</dbReference>
<dbReference type="PROSITE" id="PS51293">
    <property type="entry name" value="SANT"/>
    <property type="match status" value="1"/>
</dbReference>
<dbReference type="Gene3D" id="1.10.10.10">
    <property type="entry name" value="Winged helix-like DNA-binding domain superfamily/Winged helix DNA-binding domain"/>
    <property type="match status" value="1"/>
</dbReference>
<evidence type="ECO:0000256" key="10">
    <source>
        <dbReference type="PROSITE-ProRule" id="PRU00228"/>
    </source>
</evidence>
<feature type="domain" description="SANT" evidence="16">
    <location>
        <begin position="389"/>
        <end position="440"/>
    </location>
</feature>
<feature type="region of interest" description="Disordered" evidence="12">
    <location>
        <begin position="1"/>
        <end position="122"/>
    </location>
</feature>
<keyword evidence="8" id="KW-0804">Transcription</keyword>
<dbReference type="Gene3D" id="3.30.60.90">
    <property type="match status" value="1"/>
</dbReference>
<evidence type="ECO:0000256" key="6">
    <source>
        <dbReference type="ARBA" id="ARBA00023015"/>
    </source>
</evidence>
<feature type="coiled-coil region" evidence="11">
    <location>
        <begin position="133"/>
        <end position="163"/>
    </location>
</feature>
<feature type="compositionally biased region" description="Low complexity" evidence="12">
    <location>
        <begin position="70"/>
        <end position="81"/>
    </location>
</feature>
<keyword evidence="19" id="KW-1185">Reference proteome</keyword>
<feature type="compositionally biased region" description="Polar residues" evidence="12">
    <location>
        <begin position="19"/>
        <end position="29"/>
    </location>
</feature>
<sequence length="1031" mass="111572">MEPGNSNNATPENYILRSHTVTKTPSPKLNSVMEEKRRDAANSPAGPSSVEGEPASTRRRAGAQKRKANAPAASSPSSLPSKRITREKSNLMSQSAIIHNGPLTRARYGAPSNLTSAAGSSRVKLEEPGSVREKAKLKELEELNKANEQWEALEAKIESEFEAIRSRESNAHVVPNHCGWFSWTQVHPLEKRTLPSFFNGKIPARTPDIYMDIRNWIMTKFHANPNTQIELKDLSELEIGDLDARQEVLEFLDYWGLTNFHPFLQVDSTVGSSDGVEAAKNDSLIEKLYHFEAVESCPPVVLKPNLATPSFPSGLFPESATAEDLGIPDGPSVEYHCNSCSADCSRKRYHCQKQADFDLCTDCFNSGKFGSGMSSSDFILMEPAEAPGLSGGKWTDQETLLLLEALELFKENWNEIAEHVATKTKAQCMLHFVQMPIEVAFLDLADETDPNLKETGVSAATIDGTVVPKDVPEAKENKTSPNEGQAQTSTEISKPNDASEIKVCQETPQPPDGTEVEVCPEKSSSEDASEVKIGHDSNENCALKALSEAFEAVGYSLTPENPLSFADVGNPVMALAGFLARLVEPGIATASARSSLKSISGNTPGLQLAIRHCFLLEDPPDDKKEQAGSESNMNEMAGQGGKKDEDNHEDSPKEDKSSPVSDQRNPSSNQGDQDTVVSVSEEMITSNLRNDQSPEKKESKMLAMKEDVNDANVEEPSNPALPKDHQSSIMEDSVGLASKVPPSSVKGSGGEESEVGEASKSKEAANDAEMSDSLPTVKKGACEATVTKSTGEQSKPSGTVVDSTDMVLGSLPKENNEHQQPVNEGMVPDSQPSERNEPQQAVTSKSLNEKGASTGEDQIKEVRKESNSTGAEEDRYIDKLKCAAVTAISAAAVKAKLLADQEEDQIQQLVTSLIEKQLHKLETKLTVFNELESVTMRMKEHLDRSKQRLYHERAQIIAARLGLPASSSRSMPPTLPANRIAANYASSIARPPMGSNSTRPPMSRPVGPMVPVPSNPFASTTMAGSSIRPGS</sequence>
<feature type="compositionally biased region" description="Basic and acidic residues" evidence="12">
    <location>
        <begin position="857"/>
        <end position="873"/>
    </location>
</feature>
<dbReference type="InterPro" id="IPR041984">
    <property type="entry name" value="Rsc8/Ssr1/Ssr2_ZZ"/>
</dbReference>
<evidence type="ECO:0000256" key="8">
    <source>
        <dbReference type="ARBA" id="ARBA00023163"/>
    </source>
</evidence>
<evidence type="ECO:0000256" key="4">
    <source>
        <dbReference type="ARBA" id="ARBA00022771"/>
    </source>
</evidence>
<dbReference type="PROSITE" id="PS51294">
    <property type="entry name" value="HTH_MYB"/>
    <property type="match status" value="1"/>
</dbReference>
<keyword evidence="11" id="KW-0175">Coiled coil</keyword>
<evidence type="ECO:0000259" key="17">
    <source>
        <dbReference type="PROSITE" id="PS51294"/>
    </source>
</evidence>
<feature type="compositionally biased region" description="Basic and acidic residues" evidence="12">
    <location>
        <begin position="641"/>
        <end position="657"/>
    </location>
</feature>
<dbReference type="SUPFAM" id="SSF46689">
    <property type="entry name" value="Homeodomain-like"/>
    <property type="match status" value="2"/>
</dbReference>
<dbReference type="InterPro" id="IPR043145">
    <property type="entry name" value="Znf_ZZ_sf"/>
</dbReference>
<dbReference type="AlphaFoldDB" id="A0AAV5LZE1"/>
<dbReference type="Pfam" id="PF00249">
    <property type="entry name" value="Myb_DNA-binding"/>
    <property type="match status" value="1"/>
</dbReference>
<dbReference type="InterPro" id="IPR000433">
    <property type="entry name" value="Znf_ZZ"/>
</dbReference>
<proteinExistence type="predicted"/>
<feature type="region of interest" description="Disordered" evidence="12">
    <location>
        <begin position="617"/>
        <end position="873"/>
    </location>
</feature>